<dbReference type="EMBL" id="RMBX01000007">
    <property type="protein sequence ID" value="RPD40612.1"/>
    <property type="molecule type" value="Genomic_DNA"/>
</dbReference>
<accession>A0A3N4MA42</accession>
<gene>
    <name evidence="1" type="ORF">EG028_15040</name>
</gene>
<protein>
    <submittedName>
        <fullName evidence="1">Uncharacterized protein</fullName>
    </submittedName>
</protein>
<reference evidence="2" key="1">
    <citation type="submission" date="2018-11" db="EMBL/GenBank/DDBJ databases">
        <title>Chitinophaga lutea sp.nov., isolate from arsenic contaminated soil.</title>
        <authorList>
            <person name="Zong Y."/>
        </authorList>
    </citation>
    <scope>NUCLEOTIDE SEQUENCE [LARGE SCALE GENOMIC DNA]</scope>
    <source>
        <strain evidence="2">YLT18</strain>
    </source>
</reference>
<keyword evidence="2" id="KW-1185">Reference proteome</keyword>
<name>A0A3N4MA42_9BACT</name>
<evidence type="ECO:0000313" key="2">
    <source>
        <dbReference type="Proteomes" id="UP000279089"/>
    </source>
</evidence>
<dbReference type="AlphaFoldDB" id="A0A3N4MA42"/>
<comment type="caution">
    <text evidence="1">The sequence shown here is derived from an EMBL/GenBank/DDBJ whole genome shotgun (WGS) entry which is preliminary data.</text>
</comment>
<proteinExistence type="predicted"/>
<organism evidence="1 2">
    <name type="scientific">Chitinophaga barathri</name>
    <dbReference type="NCBI Taxonomy" id="1647451"/>
    <lineage>
        <taxon>Bacteria</taxon>
        <taxon>Pseudomonadati</taxon>
        <taxon>Bacteroidota</taxon>
        <taxon>Chitinophagia</taxon>
        <taxon>Chitinophagales</taxon>
        <taxon>Chitinophagaceae</taxon>
        <taxon>Chitinophaga</taxon>
    </lineage>
</organism>
<evidence type="ECO:0000313" key="1">
    <source>
        <dbReference type="EMBL" id="RPD40612.1"/>
    </source>
</evidence>
<dbReference type="RefSeq" id="WP_120517072.1">
    <property type="nucleotide sequence ID" value="NZ_QXZY01000008.1"/>
</dbReference>
<dbReference type="OrthoDB" id="1158431at2"/>
<sequence>MKQILLIITMVLAFTSAKPQDGARLDDIKGYRLKSEKSVPIYLNNQDNTIDFAHTRLLDKSVFFRFVDKVPEIKKDDITYVKIYIPGNQQKIEVKDGKEISINTKDIQYNEHRVSKIDYDQTFWIDKSAVENVDIAYYRYRNDVILGALTLPFKFRPKRGDESSSVVDGSFNVGPYVGWKFRLTESRPFFVAPIGAVGVTSLTYNSSNNSAITDAKQSETGFGFQYGGGVVFDLYKIQLGLVVGADYGVGDFAKTYNHQNTLWMGFSLNFNFLNNKPDKSEGNK</sequence>
<dbReference type="Proteomes" id="UP000279089">
    <property type="component" value="Unassembled WGS sequence"/>
</dbReference>